<feature type="compositionally biased region" description="Low complexity" evidence="1">
    <location>
        <begin position="445"/>
        <end position="466"/>
    </location>
</feature>
<feature type="compositionally biased region" description="Polar residues" evidence="1">
    <location>
        <begin position="566"/>
        <end position="576"/>
    </location>
</feature>
<feature type="compositionally biased region" description="Basic and acidic residues" evidence="1">
    <location>
        <begin position="903"/>
        <end position="913"/>
    </location>
</feature>
<evidence type="ECO:0000313" key="2">
    <source>
        <dbReference type="EMBL" id="KAF7350359.1"/>
    </source>
</evidence>
<feature type="compositionally biased region" description="Low complexity" evidence="1">
    <location>
        <begin position="224"/>
        <end position="239"/>
    </location>
</feature>
<evidence type="ECO:0000256" key="1">
    <source>
        <dbReference type="SAM" id="MobiDB-lite"/>
    </source>
</evidence>
<name>A0A8H6Y1Q7_9AGAR</name>
<feature type="compositionally biased region" description="Low complexity" evidence="1">
    <location>
        <begin position="889"/>
        <end position="901"/>
    </location>
</feature>
<gene>
    <name evidence="2" type="ORF">MVEN_01340600</name>
</gene>
<organism evidence="2 3">
    <name type="scientific">Mycena venus</name>
    <dbReference type="NCBI Taxonomy" id="2733690"/>
    <lineage>
        <taxon>Eukaryota</taxon>
        <taxon>Fungi</taxon>
        <taxon>Dikarya</taxon>
        <taxon>Basidiomycota</taxon>
        <taxon>Agaricomycotina</taxon>
        <taxon>Agaricomycetes</taxon>
        <taxon>Agaricomycetidae</taxon>
        <taxon>Agaricales</taxon>
        <taxon>Marasmiineae</taxon>
        <taxon>Mycenaceae</taxon>
        <taxon>Mycena</taxon>
    </lineage>
</organism>
<feature type="compositionally biased region" description="Basic and acidic residues" evidence="1">
    <location>
        <begin position="687"/>
        <end position="706"/>
    </location>
</feature>
<feature type="region of interest" description="Disordered" evidence="1">
    <location>
        <begin position="430"/>
        <end position="466"/>
    </location>
</feature>
<feature type="compositionally biased region" description="Low complexity" evidence="1">
    <location>
        <begin position="727"/>
        <end position="744"/>
    </location>
</feature>
<feature type="compositionally biased region" description="Basic and acidic residues" evidence="1">
    <location>
        <begin position="957"/>
        <end position="967"/>
    </location>
</feature>
<keyword evidence="3" id="KW-1185">Reference proteome</keyword>
<feature type="compositionally biased region" description="Low complexity" evidence="1">
    <location>
        <begin position="858"/>
        <end position="873"/>
    </location>
</feature>
<accession>A0A8H6Y1Q7</accession>
<reference evidence="2" key="1">
    <citation type="submission" date="2020-05" db="EMBL/GenBank/DDBJ databases">
        <title>Mycena genomes resolve the evolution of fungal bioluminescence.</title>
        <authorList>
            <person name="Tsai I.J."/>
        </authorList>
    </citation>
    <scope>NUCLEOTIDE SEQUENCE</scope>
    <source>
        <strain evidence="2">CCC161011</strain>
    </source>
</reference>
<dbReference type="OrthoDB" id="3038408at2759"/>
<feature type="region of interest" description="Disordered" evidence="1">
    <location>
        <begin position="224"/>
        <end position="249"/>
    </location>
</feature>
<feature type="compositionally biased region" description="Polar residues" evidence="1">
    <location>
        <begin position="942"/>
        <end position="953"/>
    </location>
</feature>
<feature type="compositionally biased region" description="Polar residues" evidence="1">
    <location>
        <begin position="544"/>
        <end position="556"/>
    </location>
</feature>
<feature type="region of interest" description="Disordered" evidence="1">
    <location>
        <begin position="270"/>
        <end position="297"/>
    </location>
</feature>
<proteinExistence type="predicted"/>
<dbReference type="Proteomes" id="UP000620124">
    <property type="component" value="Unassembled WGS sequence"/>
</dbReference>
<feature type="region of interest" description="Disordered" evidence="1">
    <location>
        <begin position="482"/>
        <end position="715"/>
    </location>
</feature>
<evidence type="ECO:0000313" key="3">
    <source>
        <dbReference type="Proteomes" id="UP000620124"/>
    </source>
</evidence>
<sequence>MYSSSFTSAYMQPSERVRRQWLAFEQWVESVPRAAMEQQISVTLDDMDAKWNATPTRTRSTKQDHDKSKATFRRELEDGLVTLAREEWQRRLEEAGLKDEDWGEMTFKETLAVERLLGGDLDEEGMAIMERVARADDDAVSPHASGLPALSNATRASNTSGYSFVSPMSLSVADDDDGDAFESIFANEILPSSGPESVVDEIFDTPTSVPWSWRSDSSSYGIWSATTSQSSRQSSQTGSPERPPPKTISADHTFTRFAEPLPSLFQPDTISASSSHRTRAPRYIGPQLTDTDEVSDDEAEFERFKMETRVAKIREFHDEAARADIQLAQDICDARKTSATWRDDEARRIAEHEKRMVELRRAKEEEREGGGKGRSGRREGEAIRQRQQLRSTPMGWGATAAAAAESPRDRLAQEVESKLKLGTFFTPEPIVVVPSAETRRDRRLSQSTISSASQQSPLVRRSVVVPDPDRLLAASVSDLLESLSSTASSTPVSTTSSSTSSSKNATARWIPPPEPVKATVSTAKSGKKKGAAAAAAAAAAADLTSVNTASSTGSTKQQQQGRKAASETSTKPTSTTAEPQLPSLLSPPAASTLFPPAVSKPAAVSSASASNSSKAKAKVNAPATSKGPSPAAAKAQPPAPAKRQSPPSNAQPPPATPVKPPSPPSETPKPPATEKNPATDPDPDPDTDTRGGDANARRELFAHDAGPDAPPADPQVARVGLVLRAAAAAAKKADSATAKAAASAQIEKTSSMPVPAPRLAEPTRARRMSDPVPPMPGSFAFPDGDGGQDAPPGITRKEKGKGKAKRVTIEEVSDDEEGATLERLPVDSKYIFEPKPSVPPTMFSHIIDFEPTPPPASPATTARSSDGASARAGQEGDGKAAKDKHVRWTPSSGSGTGNPTSRASREENDELRAALEALETNVLSPAPPPAGTTTTKKAGQRSRASSLLQTSGTGAAFDRKGKGKERSVPQPEANDDVFAKYLKGATQDLAQMRR</sequence>
<feature type="compositionally biased region" description="Basic and acidic residues" evidence="1">
    <location>
        <begin position="354"/>
        <end position="384"/>
    </location>
</feature>
<feature type="region of interest" description="Disordered" evidence="1">
    <location>
        <begin position="354"/>
        <end position="413"/>
    </location>
</feature>
<feature type="compositionally biased region" description="Low complexity" evidence="1">
    <location>
        <begin position="482"/>
        <end position="502"/>
    </location>
</feature>
<feature type="region of interest" description="Disordered" evidence="1">
    <location>
        <begin position="727"/>
        <end position="978"/>
    </location>
</feature>
<dbReference type="EMBL" id="JACAZI010000010">
    <property type="protein sequence ID" value="KAF7350359.1"/>
    <property type="molecule type" value="Genomic_DNA"/>
</dbReference>
<feature type="compositionally biased region" description="Basic and acidic residues" evidence="1">
    <location>
        <begin position="874"/>
        <end position="883"/>
    </location>
</feature>
<feature type="compositionally biased region" description="Low complexity" evidence="1">
    <location>
        <begin position="577"/>
        <end position="648"/>
    </location>
</feature>
<feature type="compositionally biased region" description="Low complexity" evidence="1">
    <location>
        <begin position="531"/>
        <end position="541"/>
    </location>
</feature>
<comment type="caution">
    <text evidence="2">The sequence shown here is derived from an EMBL/GenBank/DDBJ whole genome shotgun (WGS) entry which is preliminary data.</text>
</comment>
<protein>
    <submittedName>
        <fullName evidence="2">Uncharacterized protein</fullName>
    </submittedName>
</protein>
<dbReference type="AlphaFoldDB" id="A0A8H6Y1Q7"/>
<feature type="compositionally biased region" description="Pro residues" evidence="1">
    <location>
        <begin position="649"/>
        <end position="671"/>
    </location>
</feature>